<organism evidence="3 4">
    <name type="scientific">Phialemonium thermophilum</name>
    <dbReference type="NCBI Taxonomy" id="223376"/>
    <lineage>
        <taxon>Eukaryota</taxon>
        <taxon>Fungi</taxon>
        <taxon>Dikarya</taxon>
        <taxon>Ascomycota</taxon>
        <taxon>Pezizomycotina</taxon>
        <taxon>Sordariomycetes</taxon>
        <taxon>Sordariomycetidae</taxon>
        <taxon>Cephalothecales</taxon>
        <taxon>Cephalothecaceae</taxon>
        <taxon>Phialemonium</taxon>
    </lineage>
</organism>
<feature type="compositionally biased region" description="Basic residues" evidence="2">
    <location>
        <begin position="112"/>
        <end position="133"/>
    </location>
</feature>
<name>A0ABR3Y6H9_9PEZI</name>
<proteinExistence type="predicted"/>
<feature type="compositionally biased region" description="Acidic residues" evidence="2">
    <location>
        <begin position="1"/>
        <end position="10"/>
    </location>
</feature>
<reference evidence="3 4" key="1">
    <citation type="journal article" date="2024" name="Commun. Biol.">
        <title>Comparative genomic analysis of thermophilic fungi reveals convergent evolutionary adaptations and gene losses.</title>
        <authorList>
            <person name="Steindorff A.S."/>
            <person name="Aguilar-Pontes M.V."/>
            <person name="Robinson A.J."/>
            <person name="Andreopoulos B."/>
            <person name="LaButti K."/>
            <person name="Kuo A."/>
            <person name="Mondo S."/>
            <person name="Riley R."/>
            <person name="Otillar R."/>
            <person name="Haridas S."/>
            <person name="Lipzen A."/>
            <person name="Grimwood J."/>
            <person name="Schmutz J."/>
            <person name="Clum A."/>
            <person name="Reid I.D."/>
            <person name="Moisan M.C."/>
            <person name="Butler G."/>
            <person name="Nguyen T.T.M."/>
            <person name="Dewar K."/>
            <person name="Conant G."/>
            <person name="Drula E."/>
            <person name="Henrissat B."/>
            <person name="Hansel C."/>
            <person name="Singer S."/>
            <person name="Hutchinson M.I."/>
            <person name="de Vries R.P."/>
            <person name="Natvig D.O."/>
            <person name="Powell A.J."/>
            <person name="Tsang A."/>
            <person name="Grigoriev I.V."/>
        </authorList>
    </citation>
    <scope>NUCLEOTIDE SEQUENCE [LARGE SCALE GENOMIC DNA]</scope>
    <source>
        <strain evidence="3 4">ATCC 24622</strain>
    </source>
</reference>
<dbReference type="Proteomes" id="UP001586593">
    <property type="component" value="Unassembled WGS sequence"/>
</dbReference>
<accession>A0ABR3Y6H9</accession>
<evidence type="ECO:0000256" key="2">
    <source>
        <dbReference type="SAM" id="MobiDB-lite"/>
    </source>
</evidence>
<feature type="coiled-coil region" evidence="1">
    <location>
        <begin position="146"/>
        <end position="270"/>
    </location>
</feature>
<keyword evidence="1" id="KW-0175">Coiled coil</keyword>
<protein>
    <submittedName>
        <fullName evidence="3">Uncharacterized protein</fullName>
    </submittedName>
</protein>
<keyword evidence="4" id="KW-1185">Reference proteome</keyword>
<evidence type="ECO:0000256" key="1">
    <source>
        <dbReference type="SAM" id="Coils"/>
    </source>
</evidence>
<sequence length="422" mass="50823">MSSYYSDDESVDIRVKRYSRAPSPGPRQPSPHYIQTVTRERPRSGYYQSGPVYLNPERTVVTTRSRSRERRSSPPSSQPAPVAPVVIHNKIINEQSSDDDDSYYYSSDGSSRHRHHRSSSRRRRPRERSRSRHSPTSSSGQLVLDAARDQWELERAKRELEQLRLAQSREREERRLDKQYREEAELQRAKRELDEIKRRERLEQEEKRIRKEIELKKLEEERRAAEEKARREKEAEEAVARYKAQEAERVAKEKAEKERAEKEYQRRLREDLLQAGVDEKDIEAIIKKEKIKRDDDEKRRLQEMELSRPTYTRMSLKHLDIETLLYFKIDFEYDQDQPGYVIIKRWVPEWEQDMLWEHTRKIRIVQKKEKSDHQVVLTIDEGKKHRHRHKEDDQFMWVHKKTERKRSKSPSLLMYLAGARPA</sequence>
<dbReference type="EMBL" id="JAZHXJ010000005">
    <property type="protein sequence ID" value="KAL1883869.1"/>
    <property type="molecule type" value="Genomic_DNA"/>
</dbReference>
<gene>
    <name evidence="3" type="ORF">VTK73DRAFT_7657</name>
</gene>
<comment type="caution">
    <text evidence="3">The sequence shown here is derived from an EMBL/GenBank/DDBJ whole genome shotgun (WGS) entry which is preliminary data.</text>
</comment>
<feature type="region of interest" description="Disordered" evidence="2">
    <location>
        <begin position="1"/>
        <end position="145"/>
    </location>
</feature>
<evidence type="ECO:0000313" key="3">
    <source>
        <dbReference type="EMBL" id="KAL1883869.1"/>
    </source>
</evidence>
<evidence type="ECO:0000313" key="4">
    <source>
        <dbReference type="Proteomes" id="UP001586593"/>
    </source>
</evidence>